<keyword evidence="1" id="KW-0812">Transmembrane</keyword>
<evidence type="ECO:0000313" key="2">
    <source>
        <dbReference type="EMBL" id="SOK59116.1"/>
    </source>
</evidence>
<evidence type="ECO:0008006" key="4">
    <source>
        <dbReference type="Google" id="ProtNLM"/>
    </source>
</evidence>
<name>A0A2C9CZ95_9CAUD</name>
<evidence type="ECO:0000256" key="1">
    <source>
        <dbReference type="SAM" id="Phobius"/>
    </source>
</evidence>
<sequence length="218" mass="24699">MFNRKEKLTILCRLLTIAACFVLGLFVLLNVNKLQSTAQREVFPIIVNNVYNLNPQNVNNINIEFRKMIINYPDITSAVLYKFVSDSRTSMYTGQINVTSETKEGTNLPNDTNPVSMVDSTNNVQEILLNNVHYDNIASIQLLCENKFDTNKLYSCEKYKKIGSKYKSVISIPIVQDVDVGVIGYVMITLSSEYDNLQVQNLVNGLRPYISSIQPLVK</sequence>
<evidence type="ECO:0000313" key="3">
    <source>
        <dbReference type="Proteomes" id="UP000241364"/>
    </source>
</evidence>
<keyword evidence="1" id="KW-1133">Transmembrane helix</keyword>
<protein>
    <recommendedName>
        <fullName evidence="4">Phage protein</fullName>
    </recommendedName>
</protein>
<dbReference type="EMBL" id="LT960552">
    <property type="protein sequence ID" value="SOK59116.1"/>
    <property type="molecule type" value="Genomic_DNA"/>
</dbReference>
<reference evidence="3" key="1">
    <citation type="submission" date="2017-10" db="EMBL/GenBank/DDBJ databases">
        <authorList>
            <person name="Skurnik M."/>
        </authorList>
    </citation>
    <scope>NUCLEOTIDE SEQUENCE [LARGE SCALE GENOMIC DNA]</scope>
    <source>
        <strain evidence="3">fHe-Yen9-03</strain>
    </source>
</reference>
<keyword evidence="1" id="KW-0472">Membrane</keyword>
<feature type="transmembrane region" description="Helical" evidence="1">
    <location>
        <begin position="12"/>
        <end position="31"/>
    </location>
</feature>
<proteinExistence type="predicted"/>
<organism evidence="2 3">
    <name type="scientific">Yersinia phage fHe-Yen9-03</name>
    <dbReference type="NCBI Taxonomy" id="2052743"/>
    <lineage>
        <taxon>Viruses</taxon>
        <taxon>Duplodnaviria</taxon>
        <taxon>Heunggongvirae</taxon>
        <taxon>Uroviricota</taxon>
        <taxon>Caudoviricetes</taxon>
        <taxon>Eneladusvirus</taxon>
        <taxon>Eneladusvirus Yen904</taxon>
    </lineage>
</organism>
<gene>
    <name evidence="2" type="primary">g308c</name>
</gene>
<dbReference type="Proteomes" id="UP000241364">
    <property type="component" value="Chromosome i"/>
</dbReference>
<accession>A0A2C9CZ95</accession>